<gene>
    <name evidence="1" type="ORF">POL72_34495</name>
</gene>
<accession>A0ABT5C8Y2</accession>
<evidence type="ECO:0000313" key="2">
    <source>
        <dbReference type="Proteomes" id="UP001217485"/>
    </source>
</evidence>
<dbReference type="RefSeq" id="WP_272101040.1">
    <property type="nucleotide sequence ID" value="NZ_JAQNDK010000004.1"/>
</dbReference>
<proteinExistence type="predicted"/>
<dbReference type="EMBL" id="JAQNDK010000004">
    <property type="protein sequence ID" value="MDC0682888.1"/>
    <property type="molecule type" value="Genomic_DNA"/>
</dbReference>
<sequence length="52" mass="5544">MPEDDGIDLEDELFDEVVVEQEAGEGAAPAKIDASDNLWVSHSGAGRFPSAR</sequence>
<protein>
    <submittedName>
        <fullName evidence="1">Uncharacterized protein</fullName>
    </submittedName>
</protein>
<comment type="caution">
    <text evidence="1">The sequence shown here is derived from an EMBL/GenBank/DDBJ whole genome shotgun (WGS) entry which is preliminary data.</text>
</comment>
<organism evidence="1 2">
    <name type="scientific">Sorangium atrum</name>
    <dbReference type="NCBI Taxonomy" id="2995308"/>
    <lineage>
        <taxon>Bacteria</taxon>
        <taxon>Pseudomonadati</taxon>
        <taxon>Myxococcota</taxon>
        <taxon>Polyangia</taxon>
        <taxon>Polyangiales</taxon>
        <taxon>Polyangiaceae</taxon>
        <taxon>Sorangium</taxon>
    </lineage>
</organism>
<reference evidence="1 2" key="1">
    <citation type="submission" date="2023-01" db="EMBL/GenBank/DDBJ databases">
        <title>Minimal conservation of predation-associated metabolite biosynthetic gene clusters underscores biosynthetic potential of Myxococcota including descriptions for ten novel species: Archangium lansinium sp. nov., Myxococcus landrumus sp. nov., Nannocystis bai.</title>
        <authorList>
            <person name="Ahearne A."/>
            <person name="Stevens C."/>
            <person name="Dowd S."/>
        </authorList>
    </citation>
    <scope>NUCLEOTIDE SEQUENCE [LARGE SCALE GENOMIC DNA]</scope>
    <source>
        <strain evidence="1 2">WIWO2</strain>
    </source>
</reference>
<evidence type="ECO:0000313" key="1">
    <source>
        <dbReference type="EMBL" id="MDC0682888.1"/>
    </source>
</evidence>
<keyword evidence="2" id="KW-1185">Reference proteome</keyword>
<dbReference type="Proteomes" id="UP001217485">
    <property type="component" value="Unassembled WGS sequence"/>
</dbReference>
<name>A0ABT5C8Y2_9BACT</name>